<sequence length="97" mass="10220">MKRRIVLLAMIEIGILTKQIQTGGLLLPQTALMTTSLEEVIIALETSIEIVMIQTGITMGIGMGNSMAHTGICIDTAAGMAIMTEAAEAMIEAMILG</sequence>
<evidence type="ECO:0000313" key="1">
    <source>
        <dbReference type="Ensembl" id="ENSCANP00000003256.1"/>
    </source>
</evidence>
<organism evidence="1 2">
    <name type="scientific">Colobus angolensis palliatus</name>
    <name type="common">Peters' Angolan colobus</name>
    <dbReference type="NCBI Taxonomy" id="336983"/>
    <lineage>
        <taxon>Eukaryota</taxon>
        <taxon>Metazoa</taxon>
        <taxon>Chordata</taxon>
        <taxon>Craniata</taxon>
        <taxon>Vertebrata</taxon>
        <taxon>Euteleostomi</taxon>
        <taxon>Mammalia</taxon>
        <taxon>Eutheria</taxon>
        <taxon>Euarchontoglires</taxon>
        <taxon>Primates</taxon>
        <taxon>Haplorrhini</taxon>
        <taxon>Catarrhini</taxon>
        <taxon>Cercopithecidae</taxon>
        <taxon>Colobinae</taxon>
        <taxon>Colobus</taxon>
    </lineage>
</organism>
<dbReference type="AlphaFoldDB" id="A0A2K5HFY4"/>
<reference evidence="1" key="2">
    <citation type="submission" date="2025-09" db="UniProtKB">
        <authorList>
            <consortium name="Ensembl"/>
        </authorList>
    </citation>
    <scope>IDENTIFICATION</scope>
</reference>
<protein>
    <submittedName>
        <fullName evidence="1">Uncharacterized protein</fullName>
    </submittedName>
</protein>
<dbReference type="Proteomes" id="UP000233080">
    <property type="component" value="Unassembled WGS sequence"/>
</dbReference>
<dbReference type="OMA" id="MAHTGIW"/>
<name>A0A2K5HFY4_COLAP</name>
<keyword evidence="2" id="KW-1185">Reference proteome</keyword>
<dbReference type="Ensembl" id="ENSCANT00000013142.1">
    <property type="protein sequence ID" value="ENSCANP00000003256.1"/>
    <property type="gene ID" value="ENSCANG00000011858.1"/>
</dbReference>
<evidence type="ECO:0000313" key="2">
    <source>
        <dbReference type="Proteomes" id="UP000233080"/>
    </source>
</evidence>
<accession>A0A2K5HFY4</accession>
<proteinExistence type="predicted"/>
<reference evidence="1" key="1">
    <citation type="submission" date="2025-08" db="UniProtKB">
        <authorList>
            <consortium name="Ensembl"/>
        </authorList>
    </citation>
    <scope>IDENTIFICATION</scope>
</reference>